<organism evidence="2 3">
    <name type="scientific">Aliidiomarina haloalkalitolerans</name>
    <dbReference type="NCBI Taxonomy" id="859059"/>
    <lineage>
        <taxon>Bacteria</taxon>
        <taxon>Pseudomonadati</taxon>
        <taxon>Pseudomonadota</taxon>
        <taxon>Gammaproteobacteria</taxon>
        <taxon>Alteromonadales</taxon>
        <taxon>Idiomarinaceae</taxon>
        <taxon>Aliidiomarina</taxon>
    </lineage>
</organism>
<feature type="transmembrane region" description="Helical" evidence="1">
    <location>
        <begin position="63"/>
        <end position="83"/>
    </location>
</feature>
<feature type="transmembrane region" description="Helical" evidence="1">
    <location>
        <begin position="90"/>
        <end position="106"/>
    </location>
</feature>
<dbReference type="OrthoDB" id="7907428at2"/>
<proteinExistence type="predicted"/>
<reference evidence="2 3" key="1">
    <citation type="journal article" date="2011" name="Front. Microbiol.">
        <title>Genomic signatures of strain selection and enhancement in Bacillus atrophaeus var. globigii, a historical biowarfare simulant.</title>
        <authorList>
            <person name="Gibbons H.S."/>
            <person name="Broomall S.M."/>
            <person name="McNew L.A."/>
            <person name="Daligault H."/>
            <person name="Chapman C."/>
            <person name="Bruce D."/>
            <person name="Karavis M."/>
            <person name="Krepps M."/>
            <person name="McGregor P.A."/>
            <person name="Hong C."/>
            <person name="Park K.H."/>
            <person name="Akmal A."/>
            <person name="Feldman A."/>
            <person name="Lin J.S."/>
            <person name="Chang W.E."/>
            <person name="Higgs B.W."/>
            <person name="Demirev P."/>
            <person name="Lindquist J."/>
            <person name="Liem A."/>
            <person name="Fochler E."/>
            <person name="Read T.D."/>
            <person name="Tapia R."/>
            <person name="Johnson S."/>
            <person name="Bishop-Lilly K.A."/>
            <person name="Detter C."/>
            <person name="Han C."/>
            <person name="Sozhamannan S."/>
            <person name="Rosenzweig C.N."/>
            <person name="Skowronski E.W."/>
        </authorList>
    </citation>
    <scope>NUCLEOTIDE SEQUENCE [LARGE SCALE GENOMIC DNA]</scope>
    <source>
        <strain evidence="2 3">AK5</strain>
    </source>
</reference>
<dbReference type="EMBL" id="PIPI01000009">
    <property type="protein sequence ID" value="RUO18355.1"/>
    <property type="molecule type" value="Genomic_DNA"/>
</dbReference>
<protein>
    <submittedName>
        <fullName evidence="2">Uncharacterized protein</fullName>
    </submittedName>
</protein>
<gene>
    <name evidence="2" type="ORF">CWE06_10885</name>
</gene>
<dbReference type="RefSeq" id="WP_126794056.1">
    <property type="nucleotide sequence ID" value="NZ_PIPI01000009.1"/>
</dbReference>
<feature type="transmembrane region" description="Helical" evidence="1">
    <location>
        <begin position="7"/>
        <end position="28"/>
    </location>
</feature>
<accession>A0A432VQI3</accession>
<sequence length="160" mass="17937">MRTRRRTLSYLLAFFPAVILAGILGSIIQTQFNLLAIGQIGPAIDFATRLETTLYDLQHFGPVYTAIIFVVFLLALPVAHLVVRVQKRQFYAWCAVATAIGLWVAFRLIDHFAPMPTLIAATRTTAGTLLLIFSSFMGGLFYAWLSRISRRYLPRSRAGN</sequence>
<evidence type="ECO:0000313" key="2">
    <source>
        <dbReference type="EMBL" id="RUO18355.1"/>
    </source>
</evidence>
<name>A0A432VQI3_9GAMM</name>
<dbReference type="Proteomes" id="UP000288212">
    <property type="component" value="Unassembled WGS sequence"/>
</dbReference>
<comment type="caution">
    <text evidence="2">The sequence shown here is derived from an EMBL/GenBank/DDBJ whole genome shotgun (WGS) entry which is preliminary data.</text>
</comment>
<evidence type="ECO:0000256" key="1">
    <source>
        <dbReference type="SAM" id="Phobius"/>
    </source>
</evidence>
<dbReference type="AlphaFoldDB" id="A0A432VQI3"/>
<keyword evidence="1" id="KW-0472">Membrane</keyword>
<keyword evidence="1" id="KW-1133">Transmembrane helix</keyword>
<keyword evidence="3" id="KW-1185">Reference proteome</keyword>
<keyword evidence="1" id="KW-0812">Transmembrane</keyword>
<evidence type="ECO:0000313" key="3">
    <source>
        <dbReference type="Proteomes" id="UP000288212"/>
    </source>
</evidence>
<feature type="transmembrane region" description="Helical" evidence="1">
    <location>
        <begin position="126"/>
        <end position="145"/>
    </location>
</feature>